<evidence type="ECO:0000313" key="5">
    <source>
        <dbReference type="Proteomes" id="UP001169027"/>
    </source>
</evidence>
<comment type="caution">
    <text evidence="4">The sequence shown here is derived from an EMBL/GenBank/DDBJ whole genome shotgun (WGS) entry which is preliminary data.</text>
</comment>
<keyword evidence="2 4" id="KW-0560">Oxidoreductase</keyword>
<feature type="domain" description="Flavodoxin-like fold" evidence="3">
    <location>
        <begin position="1"/>
        <end position="160"/>
    </location>
</feature>
<sequence>MRVLVVYCHPVETSFHAALHQEVLRNLRAAGHEVDDCDLYAEGFDPVLSREERLGYHEVPSNQLPLKRHVERLQWAEGIVFCFPTWCFGLPAMLKGYFDRLFMPGVAFDLSDPKNVKPMLTNIQRISAVVTYGRPRWVAWYMGDPPRKIVTRYMLRLTGKQARVDYHAHYHMNVATEPQLKRFMQRVGSAMARFA</sequence>
<dbReference type="InterPro" id="IPR003680">
    <property type="entry name" value="Flavodoxin_fold"/>
</dbReference>
<evidence type="ECO:0000256" key="1">
    <source>
        <dbReference type="ARBA" id="ARBA00006252"/>
    </source>
</evidence>
<dbReference type="EC" id="1.-.-.-" evidence="4"/>
<dbReference type="InterPro" id="IPR029039">
    <property type="entry name" value="Flavoprotein-like_sf"/>
</dbReference>
<gene>
    <name evidence="4" type="ORF">Q2T77_37275</name>
</gene>
<evidence type="ECO:0000313" key="4">
    <source>
        <dbReference type="EMBL" id="MDO1537896.1"/>
    </source>
</evidence>
<proteinExistence type="inferred from homology"/>
<dbReference type="RefSeq" id="WP_286534894.1">
    <property type="nucleotide sequence ID" value="NZ_JAUJZH010000052.1"/>
</dbReference>
<dbReference type="Gene3D" id="3.40.50.360">
    <property type="match status" value="1"/>
</dbReference>
<dbReference type="SUPFAM" id="SSF52218">
    <property type="entry name" value="Flavoproteins"/>
    <property type="match status" value="1"/>
</dbReference>
<dbReference type="Proteomes" id="UP001169027">
    <property type="component" value="Unassembled WGS sequence"/>
</dbReference>
<dbReference type="PANTHER" id="PTHR10204:SF34">
    <property type="entry name" value="NAD(P)H DEHYDROGENASE [QUINONE] 1 ISOFORM 1"/>
    <property type="match status" value="1"/>
</dbReference>
<dbReference type="EMBL" id="JAUKVY010000052">
    <property type="protein sequence ID" value="MDO1537896.1"/>
    <property type="molecule type" value="Genomic_DNA"/>
</dbReference>
<accession>A0ABT8SG34</accession>
<dbReference type="Pfam" id="PF02525">
    <property type="entry name" value="Flavodoxin_2"/>
    <property type="match status" value="1"/>
</dbReference>
<reference evidence="4" key="1">
    <citation type="submission" date="2023-06" db="EMBL/GenBank/DDBJ databases">
        <authorList>
            <person name="Jiang Y."/>
            <person name="Liu Q."/>
        </authorList>
    </citation>
    <scope>NUCLEOTIDE SEQUENCE</scope>
    <source>
        <strain evidence="4">CGMCC 1.12090</strain>
    </source>
</reference>
<dbReference type="EC" id="1.6.99.-" evidence="4"/>
<name>A0ABT8SG34_9BURK</name>
<comment type="similarity">
    <text evidence="1">Belongs to the NAD(P)H dehydrogenase (quinone) family.</text>
</comment>
<keyword evidence="5" id="KW-1185">Reference proteome</keyword>
<dbReference type="InterPro" id="IPR051545">
    <property type="entry name" value="NAD(P)H_dehydrogenase_qn"/>
</dbReference>
<evidence type="ECO:0000259" key="3">
    <source>
        <dbReference type="Pfam" id="PF02525"/>
    </source>
</evidence>
<organism evidence="4 5">
    <name type="scientific">Variovorax ginsengisoli</name>
    <dbReference type="NCBI Taxonomy" id="363844"/>
    <lineage>
        <taxon>Bacteria</taxon>
        <taxon>Pseudomonadati</taxon>
        <taxon>Pseudomonadota</taxon>
        <taxon>Betaproteobacteria</taxon>
        <taxon>Burkholderiales</taxon>
        <taxon>Comamonadaceae</taxon>
        <taxon>Variovorax</taxon>
    </lineage>
</organism>
<evidence type="ECO:0000256" key="2">
    <source>
        <dbReference type="ARBA" id="ARBA00023002"/>
    </source>
</evidence>
<dbReference type="GO" id="GO:0016491">
    <property type="term" value="F:oxidoreductase activity"/>
    <property type="evidence" value="ECO:0007669"/>
    <property type="project" value="UniProtKB-KW"/>
</dbReference>
<dbReference type="PANTHER" id="PTHR10204">
    <property type="entry name" value="NAD P H OXIDOREDUCTASE-RELATED"/>
    <property type="match status" value="1"/>
</dbReference>
<protein>
    <submittedName>
        <fullName evidence="4">NAD(P)H-dependent oxidoreductase</fullName>
        <ecNumber evidence="4">1.-.-.-</ecNumber>
        <ecNumber evidence="4">1.6.99.-</ecNumber>
    </submittedName>
</protein>